<dbReference type="HOGENOM" id="CLU_1125129_0_0_1"/>
<evidence type="ECO:0000313" key="2">
    <source>
        <dbReference type="EMBL" id="KIJ35933.1"/>
    </source>
</evidence>
<reference evidence="2 3" key="1">
    <citation type="submission" date="2014-06" db="EMBL/GenBank/DDBJ databases">
        <title>Evolutionary Origins and Diversification of the Mycorrhizal Mutualists.</title>
        <authorList>
            <consortium name="DOE Joint Genome Institute"/>
            <consortium name="Mycorrhizal Genomics Consortium"/>
            <person name="Kohler A."/>
            <person name="Kuo A."/>
            <person name="Nagy L.G."/>
            <person name="Floudas D."/>
            <person name="Copeland A."/>
            <person name="Barry K.W."/>
            <person name="Cichocki N."/>
            <person name="Veneault-Fourrey C."/>
            <person name="LaButti K."/>
            <person name="Lindquist E.A."/>
            <person name="Lipzen A."/>
            <person name="Lundell T."/>
            <person name="Morin E."/>
            <person name="Murat C."/>
            <person name="Riley R."/>
            <person name="Ohm R."/>
            <person name="Sun H."/>
            <person name="Tunlid A."/>
            <person name="Henrissat B."/>
            <person name="Grigoriev I.V."/>
            <person name="Hibbett D.S."/>
            <person name="Martin F."/>
        </authorList>
    </citation>
    <scope>NUCLEOTIDE SEQUENCE [LARGE SCALE GENOMIC DNA]</scope>
    <source>
        <strain evidence="2 3">SS14</strain>
    </source>
</reference>
<dbReference type="AlphaFoldDB" id="A0A0C9TZY3"/>
<keyword evidence="3" id="KW-1185">Reference proteome</keyword>
<proteinExistence type="predicted"/>
<name>A0A0C9TZY3_SPHS4</name>
<gene>
    <name evidence="2" type="ORF">M422DRAFT_261685</name>
</gene>
<evidence type="ECO:0000256" key="1">
    <source>
        <dbReference type="SAM" id="MobiDB-lite"/>
    </source>
</evidence>
<dbReference type="OrthoDB" id="3269353at2759"/>
<feature type="region of interest" description="Disordered" evidence="1">
    <location>
        <begin position="1"/>
        <end position="22"/>
    </location>
</feature>
<dbReference type="EMBL" id="KN837183">
    <property type="protein sequence ID" value="KIJ35933.1"/>
    <property type="molecule type" value="Genomic_DNA"/>
</dbReference>
<protein>
    <submittedName>
        <fullName evidence="2">Uncharacterized protein</fullName>
    </submittedName>
</protein>
<evidence type="ECO:0000313" key="3">
    <source>
        <dbReference type="Proteomes" id="UP000054279"/>
    </source>
</evidence>
<organism evidence="2 3">
    <name type="scientific">Sphaerobolus stellatus (strain SS14)</name>
    <dbReference type="NCBI Taxonomy" id="990650"/>
    <lineage>
        <taxon>Eukaryota</taxon>
        <taxon>Fungi</taxon>
        <taxon>Dikarya</taxon>
        <taxon>Basidiomycota</taxon>
        <taxon>Agaricomycotina</taxon>
        <taxon>Agaricomycetes</taxon>
        <taxon>Phallomycetidae</taxon>
        <taxon>Geastrales</taxon>
        <taxon>Sphaerobolaceae</taxon>
        <taxon>Sphaerobolus</taxon>
    </lineage>
</organism>
<sequence length="247" mass="27269">MDTRETMARSPPDAFKHYTGHSGVSERPTIIVAIAAVGTNKAQSVVLSEAAYPYINVYPAVYPYSVYEIYAAPYIIDQTEPQATAPSQEGSLPEYPDFCGLFPEDPRKERVGMNKAQPVTLPKHGCSDLTVYPSVYPYNIYEIYGPSSTDAAPRKDSRTRIEVGLPVLNRSGSFRISNLRELPADCSVFAIAPGCHLRQAPFFHPALQIYEPVYPHLIIYPAVVSSDEVEIEVTLKNEALPCLSPTI</sequence>
<accession>A0A0C9TZY3</accession>
<dbReference type="Proteomes" id="UP000054279">
    <property type="component" value="Unassembled WGS sequence"/>
</dbReference>